<organism evidence="8 9">
    <name type="scientific">Liparis tanakae</name>
    <name type="common">Tanaka's snailfish</name>
    <dbReference type="NCBI Taxonomy" id="230148"/>
    <lineage>
        <taxon>Eukaryota</taxon>
        <taxon>Metazoa</taxon>
        <taxon>Chordata</taxon>
        <taxon>Craniata</taxon>
        <taxon>Vertebrata</taxon>
        <taxon>Euteleostomi</taxon>
        <taxon>Actinopterygii</taxon>
        <taxon>Neopterygii</taxon>
        <taxon>Teleostei</taxon>
        <taxon>Neoteleostei</taxon>
        <taxon>Acanthomorphata</taxon>
        <taxon>Eupercaria</taxon>
        <taxon>Perciformes</taxon>
        <taxon>Cottioidei</taxon>
        <taxon>Cottales</taxon>
        <taxon>Liparidae</taxon>
        <taxon>Liparis</taxon>
    </lineage>
</organism>
<keyword evidence="9" id="KW-1185">Reference proteome</keyword>
<dbReference type="SMART" id="SM00698">
    <property type="entry name" value="MORN"/>
    <property type="match status" value="2"/>
</dbReference>
<dbReference type="GO" id="GO:0032420">
    <property type="term" value="C:stereocilium"/>
    <property type="evidence" value="ECO:0007669"/>
    <property type="project" value="UniProtKB-SubCell"/>
</dbReference>
<evidence type="ECO:0000256" key="5">
    <source>
        <dbReference type="ARBA" id="ARBA00037780"/>
    </source>
</evidence>
<keyword evidence="4" id="KW-0966">Cell projection</keyword>
<evidence type="ECO:0000313" key="8">
    <source>
        <dbReference type="EMBL" id="TNN75295.1"/>
    </source>
</evidence>
<reference evidence="8 9" key="1">
    <citation type="submission" date="2019-03" db="EMBL/GenBank/DDBJ databases">
        <title>First draft genome of Liparis tanakae, snailfish: a comprehensive survey of snailfish specific genes.</title>
        <authorList>
            <person name="Kim W."/>
            <person name="Song I."/>
            <person name="Jeong J.-H."/>
            <person name="Kim D."/>
            <person name="Kim S."/>
            <person name="Ryu S."/>
            <person name="Song J.Y."/>
            <person name="Lee S.K."/>
        </authorList>
    </citation>
    <scope>NUCLEOTIDE SEQUENCE [LARGE SCALE GENOMIC DNA]</scope>
    <source>
        <tissue evidence="8">Muscle</tissue>
    </source>
</reference>
<evidence type="ECO:0000256" key="1">
    <source>
        <dbReference type="ARBA" id="ARBA00004495"/>
    </source>
</evidence>
<comment type="caution">
    <text evidence="8">The sequence shown here is derived from an EMBL/GenBank/DDBJ whole genome shotgun (WGS) entry which is preliminary data.</text>
</comment>
<dbReference type="AlphaFoldDB" id="A0A4Z2ICS5"/>
<dbReference type="GO" id="GO:0032433">
    <property type="term" value="C:filopodium tip"/>
    <property type="evidence" value="ECO:0007669"/>
    <property type="project" value="UniProtKB-SubCell"/>
</dbReference>
<dbReference type="InterPro" id="IPR052315">
    <property type="entry name" value="MORN4"/>
</dbReference>
<dbReference type="PANTHER" id="PTHR46614:SF1">
    <property type="entry name" value="MORN REPEAT-CONTAINING PROTEIN 4"/>
    <property type="match status" value="1"/>
</dbReference>
<evidence type="ECO:0000256" key="4">
    <source>
        <dbReference type="ARBA" id="ARBA00023273"/>
    </source>
</evidence>
<dbReference type="GO" id="GO:0048678">
    <property type="term" value="P:response to axon injury"/>
    <property type="evidence" value="ECO:0007669"/>
    <property type="project" value="TreeGrafter"/>
</dbReference>
<evidence type="ECO:0000256" key="7">
    <source>
        <dbReference type="ARBA" id="ARBA00039855"/>
    </source>
</evidence>
<dbReference type="EMBL" id="SRLO01000105">
    <property type="protein sequence ID" value="TNN75295.1"/>
    <property type="molecule type" value="Genomic_DNA"/>
</dbReference>
<name>A0A4Z2ICS5_9TELE</name>
<proteinExistence type="predicted"/>
<comment type="subunit">
    <text evidence="6">Interacts with MYO3A.</text>
</comment>
<comment type="subcellular location">
    <subcellularLocation>
        <location evidence="1">Cell projection</location>
        <location evidence="1">Filopodium tip</location>
    </subcellularLocation>
    <subcellularLocation>
        <location evidence="2">Cell projection</location>
        <location evidence="2">Stereocilium</location>
    </subcellularLocation>
</comment>
<dbReference type="InterPro" id="IPR003409">
    <property type="entry name" value="MORN"/>
</dbReference>
<sequence>MVFLAVRGESEGMKADGIDHLSLMVVTEFGHELFQRGGGLQASDFVQSPAASSSLGMSLRRVEVHTTLFTRHGQGPLDGEVKRSILVSHEELAEDGVLVVCGPSHGGSRAGRRHGVGQLKFQDGTCYCGQFENGLFNGSGVLLFTDGSRYEGEFAHGKFQGAGVFGRCDGMKFEGEFKDGRVEGYGPTSLRVSSVFRVSLIYEQLHYLVSVETHSIMQGCVSFLSVEQPY</sequence>
<dbReference type="OrthoDB" id="406044at2759"/>
<dbReference type="SUPFAM" id="SSF82185">
    <property type="entry name" value="Histone H3 K4-specific methyltransferase SET7/9 N-terminal domain"/>
    <property type="match status" value="1"/>
</dbReference>
<evidence type="ECO:0000256" key="2">
    <source>
        <dbReference type="ARBA" id="ARBA00004645"/>
    </source>
</evidence>
<dbReference type="Gene3D" id="2.20.110.10">
    <property type="entry name" value="Histone H3 K4-specific methyltransferase SET7/9 N-terminal domain"/>
    <property type="match status" value="1"/>
</dbReference>
<comment type="function">
    <text evidence="5">Plays a role in promoting axonal degeneration following neuronal injury by toxic insult or trauma.</text>
</comment>
<dbReference type="PANTHER" id="PTHR46614">
    <property type="entry name" value="MORN REPEAT-CONTAINING PROTEIN 4"/>
    <property type="match status" value="1"/>
</dbReference>
<evidence type="ECO:0000256" key="6">
    <source>
        <dbReference type="ARBA" id="ARBA00038723"/>
    </source>
</evidence>
<keyword evidence="3" id="KW-0677">Repeat</keyword>
<dbReference type="Proteomes" id="UP000314294">
    <property type="component" value="Unassembled WGS sequence"/>
</dbReference>
<dbReference type="Pfam" id="PF02493">
    <property type="entry name" value="MORN"/>
    <property type="match status" value="4"/>
</dbReference>
<evidence type="ECO:0000313" key="9">
    <source>
        <dbReference type="Proteomes" id="UP000314294"/>
    </source>
</evidence>
<accession>A0A4Z2ICS5</accession>
<evidence type="ECO:0000256" key="3">
    <source>
        <dbReference type="ARBA" id="ARBA00022737"/>
    </source>
</evidence>
<gene>
    <name evidence="8" type="primary">MORN4_0</name>
    <name evidence="8" type="ORF">EYF80_014532</name>
</gene>
<protein>
    <recommendedName>
        <fullName evidence="7">MORN repeat-containing protein 4</fullName>
    </recommendedName>
</protein>